<feature type="domain" description="HTH cro/C1-type" evidence="1">
    <location>
        <begin position="14"/>
        <end position="66"/>
    </location>
</feature>
<comment type="caution">
    <text evidence="2">The sequence shown here is derived from an EMBL/GenBank/DDBJ whole genome shotgun (WGS) entry which is preliminary data.</text>
</comment>
<dbReference type="OrthoDB" id="1262282at2"/>
<dbReference type="eggNOG" id="ENOG502ZH7S">
    <property type="taxonomic scope" value="Bacteria"/>
</dbReference>
<dbReference type="RefSeq" id="WP_008991163.1">
    <property type="nucleotide sequence ID" value="NZ_AMSG01000006.1"/>
</dbReference>
<name>K2QLE3_9FLAO</name>
<dbReference type="Proteomes" id="UP000007364">
    <property type="component" value="Unassembled WGS sequence"/>
</dbReference>
<dbReference type="SUPFAM" id="SSF47413">
    <property type="entry name" value="lambda repressor-like DNA-binding domains"/>
    <property type="match status" value="1"/>
</dbReference>
<dbReference type="PROSITE" id="PS50943">
    <property type="entry name" value="HTH_CROC1"/>
    <property type="match status" value="1"/>
</dbReference>
<evidence type="ECO:0000313" key="2">
    <source>
        <dbReference type="EMBL" id="EKF55582.1"/>
    </source>
</evidence>
<organism evidence="2 3">
    <name type="scientific">Galbibacter marinus</name>
    <dbReference type="NCBI Taxonomy" id="555500"/>
    <lineage>
        <taxon>Bacteria</taxon>
        <taxon>Pseudomonadati</taxon>
        <taxon>Bacteroidota</taxon>
        <taxon>Flavobacteriia</taxon>
        <taxon>Flavobacteriales</taxon>
        <taxon>Flavobacteriaceae</taxon>
        <taxon>Galbibacter</taxon>
    </lineage>
</organism>
<dbReference type="EMBL" id="AMSG01000006">
    <property type="protein sequence ID" value="EKF55582.1"/>
    <property type="molecule type" value="Genomic_DNA"/>
</dbReference>
<dbReference type="Gene3D" id="1.10.260.40">
    <property type="entry name" value="lambda repressor-like DNA-binding domains"/>
    <property type="match status" value="1"/>
</dbReference>
<protein>
    <recommendedName>
        <fullName evidence="1">HTH cro/C1-type domain-containing protein</fullName>
    </recommendedName>
</protein>
<proteinExistence type="predicted"/>
<accession>K2QLE3</accession>
<reference evidence="2 3" key="1">
    <citation type="journal article" date="2012" name="J. Bacteriol.">
        <title>Genome Sequence of Galbibacter marinum Type Strain ck-I2-15.</title>
        <authorList>
            <person name="Lai Q."/>
            <person name="Li C."/>
            <person name="Shao Z."/>
        </authorList>
    </citation>
    <scope>NUCLEOTIDE SEQUENCE [LARGE SCALE GENOMIC DNA]</scope>
    <source>
        <strain evidence="3">ck-I2-15</strain>
    </source>
</reference>
<evidence type="ECO:0000259" key="1">
    <source>
        <dbReference type="PROSITE" id="PS50943"/>
    </source>
</evidence>
<dbReference type="GO" id="GO:0003677">
    <property type="term" value="F:DNA binding"/>
    <property type="evidence" value="ECO:0007669"/>
    <property type="project" value="InterPro"/>
</dbReference>
<sequence>MKYNIKSEFGRQAKKFRLKFGLSQKELAELSNMSPSEYGVLEKGITNYNVEKLQRVASVYGLVYYQFGNPNCEFPIFNKLPNKTRKAIILREKPLRIYKERLIIEHLTLLLGELSTGNEFLIKHLRTNINKEYSILYEDEEISGTISKNFSEYVIKTDDQYMTKQGVGAKPFYYKLIKRIPARVIAEAKEKVGE</sequence>
<dbReference type="SMART" id="SM00530">
    <property type="entry name" value="HTH_XRE"/>
    <property type="match status" value="1"/>
</dbReference>
<dbReference type="Pfam" id="PF01381">
    <property type="entry name" value="HTH_3"/>
    <property type="match status" value="1"/>
</dbReference>
<dbReference type="AlphaFoldDB" id="K2QLE3"/>
<evidence type="ECO:0000313" key="3">
    <source>
        <dbReference type="Proteomes" id="UP000007364"/>
    </source>
</evidence>
<dbReference type="InterPro" id="IPR001387">
    <property type="entry name" value="Cro/C1-type_HTH"/>
</dbReference>
<dbReference type="InterPro" id="IPR010982">
    <property type="entry name" value="Lambda_DNA-bd_dom_sf"/>
</dbReference>
<dbReference type="CDD" id="cd00093">
    <property type="entry name" value="HTH_XRE"/>
    <property type="match status" value="1"/>
</dbReference>
<gene>
    <name evidence="2" type="ORF">I215_06467</name>
</gene>
<keyword evidence="3" id="KW-1185">Reference proteome</keyword>